<feature type="compositionally biased region" description="Acidic residues" evidence="2">
    <location>
        <begin position="384"/>
        <end position="394"/>
    </location>
</feature>
<organism evidence="3 4">
    <name type="scientific">Coleophoma crateriformis</name>
    <dbReference type="NCBI Taxonomy" id="565419"/>
    <lineage>
        <taxon>Eukaryota</taxon>
        <taxon>Fungi</taxon>
        <taxon>Dikarya</taxon>
        <taxon>Ascomycota</taxon>
        <taxon>Pezizomycotina</taxon>
        <taxon>Leotiomycetes</taxon>
        <taxon>Helotiales</taxon>
        <taxon>Dermateaceae</taxon>
        <taxon>Coleophoma</taxon>
    </lineage>
</organism>
<dbReference type="OrthoDB" id="5377009at2759"/>
<evidence type="ECO:0000256" key="1">
    <source>
        <dbReference type="SAM" id="Coils"/>
    </source>
</evidence>
<accession>A0A3D8QE86</accession>
<dbReference type="Proteomes" id="UP000256328">
    <property type="component" value="Unassembled WGS sequence"/>
</dbReference>
<evidence type="ECO:0000313" key="4">
    <source>
        <dbReference type="Proteomes" id="UP000256328"/>
    </source>
</evidence>
<evidence type="ECO:0000256" key="2">
    <source>
        <dbReference type="SAM" id="MobiDB-lite"/>
    </source>
</evidence>
<dbReference type="AlphaFoldDB" id="A0A3D8QE86"/>
<feature type="region of interest" description="Disordered" evidence="2">
    <location>
        <begin position="1"/>
        <end position="88"/>
    </location>
</feature>
<proteinExistence type="predicted"/>
<keyword evidence="4" id="KW-1185">Reference proteome</keyword>
<feature type="region of interest" description="Disordered" evidence="2">
    <location>
        <begin position="168"/>
        <end position="191"/>
    </location>
</feature>
<feature type="compositionally biased region" description="Polar residues" evidence="2">
    <location>
        <begin position="63"/>
        <end position="83"/>
    </location>
</feature>
<evidence type="ECO:0000313" key="3">
    <source>
        <dbReference type="EMBL" id="RDW60021.1"/>
    </source>
</evidence>
<sequence length="539" mass="57977">MHKHPLANSAPEHLVNKSASSPSSPSSSSSQQRGWAEDHCADDYAGELTENRFEDTGDLPATLPSTSLPQSVPSTSDGASCQPRTHKRSLTALLPFQHRTFSQSAVGSASGSPQTSPEKERLDFDLMPLTGDKDANSKAVDKSKGGISSWFTGSSAPVSVGIPITGDAVDETEQNSQKRPTLTTLESTSNSPKPAVSRFNFFAAKTPAAKTVQIPANMEDEYINLDISAALFPSGTPSDRDPFSPAAFKNLLMNAEGLLLKLQTAYKIRTLSLHEMAAEKEAQAEELEQAEMRAKHLKIQLEDMGKKLEAQDAAVTQMATELAREKQARAAEKEAREKSIALVKFNREEIGMLGVHNSEEDLGVSTAPRKQKWRKSHNSSELSAEGDSDLDDDMSGGGESVFSRSLSPTFVDSSATSIMTLESTPEIQQAAFGRVVPNQNPPSNRPLKPVQQPSTFQKILKGIVPADQLPSTKEQGGGIGLEEGCSNCRGKDSSVAWDAVGLLRMENKGLKDRVGELETVVDGAMDLCSGIGFDFNKRS</sequence>
<feature type="coiled-coil region" evidence="1">
    <location>
        <begin position="273"/>
        <end position="348"/>
    </location>
</feature>
<name>A0A3D8QE86_9HELO</name>
<gene>
    <name evidence="3" type="ORF">BP5796_11627</name>
</gene>
<protein>
    <submittedName>
        <fullName evidence="3">Uncharacterized protein</fullName>
    </submittedName>
</protein>
<feature type="compositionally biased region" description="Low complexity" evidence="2">
    <location>
        <begin position="18"/>
        <end position="30"/>
    </location>
</feature>
<keyword evidence="1" id="KW-0175">Coiled coil</keyword>
<comment type="caution">
    <text evidence="3">The sequence shown here is derived from an EMBL/GenBank/DDBJ whole genome shotgun (WGS) entry which is preliminary data.</text>
</comment>
<feature type="region of interest" description="Disordered" evidence="2">
    <location>
        <begin position="361"/>
        <end position="405"/>
    </location>
</feature>
<feature type="compositionally biased region" description="Polar residues" evidence="2">
    <location>
        <begin position="174"/>
        <end position="191"/>
    </location>
</feature>
<reference evidence="3 4" key="1">
    <citation type="journal article" date="2018" name="IMA Fungus">
        <title>IMA Genome-F 9: Draft genome sequence of Annulohypoxylon stygium, Aspergillus mulundensis, Berkeleyomyces basicola (syn. Thielaviopsis basicola), Ceratocystis smalleyi, two Cercospora beticola strains, Coleophoma cylindrospora, Fusarium fracticaudum, Phialophora cf. hyalina, and Morchella septimelata.</title>
        <authorList>
            <person name="Wingfield B.D."/>
            <person name="Bills G.F."/>
            <person name="Dong Y."/>
            <person name="Huang W."/>
            <person name="Nel W.J."/>
            <person name="Swalarsk-Parry B.S."/>
            <person name="Vaghefi N."/>
            <person name="Wilken P.M."/>
            <person name="An Z."/>
            <person name="de Beer Z.W."/>
            <person name="De Vos L."/>
            <person name="Chen L."/>
            <person name="Duong T.A."/>
            <person name="Gao Y."/>
            <person name="Hammerbacher A."/>
            <person name="Kikkert J.R."/>
            <person name="Li Y."/>
            <person name="Li H."/>
            <person name="Li K."/>
            <person name="Li Q."/>
            <person name="Liu X."/>
            <person name="Ma X."/>
            <person name="Naidoo K."/>
            <person name="Pethybridge S.J."/>
            <person name="Sun J."/>
            <person name="Steenkamp E.T."/>
            <person name="van der Nest M.A."/>
            <person name="van Wyk S."/>
            <person name="Wingfield M.J."/>
            <person name="Xiong C."/>
            <person name="Yue Q."/>
            <person name="Zhang X."/>
        </authorList>
    </citation>
    <scope>NUCLEOTIDE SEQUENCE [LARGE SCALE GENOMIC DNA]</scope>
    <source>
        <strain evidence="3 4">BP5796</strain>
    </source>
</reference>
<dbReference type="EMBL" id="PDLN01000019">
    <property type="protein sequence ID" value="RDW60021.1"/>
    <property type="molecule type" value="Genomic_DNA"/>
</dbReference>